<evidence type="ECO:0000313" key="14">
    <source>
        <dbReference type="EMBL" id="KAF3901254.1"/>
    </source>
</evidence>
<evidence type="ECO:0000256" key="1">
    <source>
        <dbReference type="ARBA" id="ARBA00000822"/>
    </source>
</evidence>
<dbReference type="GO" id="GO:0008061">
    <property type="term" value="F:chitin binding"/>
    <property type="evidence" value="ECO:0007669"/>
    <property type="project" value="UniProtKB-KW"/>
</dbReference>
<evidence type="ECO:0000313" key="15">
    <source>
        <dbReference type="Proteomes" id="UP000749309"/>
    </source>
</evidence>
<dbReference type="PROSITE" id="PS01095">
    <property type="entry name" value="GH18_1"/>
    <property type="match status" value="1"/>
</dbReference>
<dbReference type="PROSITE" id="PS51910">
    <property type="entry name" value="GH18_2"/>
    <property type="match status" value="1"/>
</dbReference>
<dbReference type="CDD" id="cd00035">
    <property type="entry name" value="ChtBD1"/>
    <property type="match status" value="1"/>
</dbReference>
<evidence type="ECO:0000256" key="2">
    <source>
        <dbReference type="ARBA" id="ARBA00008682"/>
    </source>
</evidence>
<evidence type="ECO:0000256" key="5">
    <source>
        <dbReference type="ARBA" id="ARBA00022801"/>
    </source>
</evidence>
<keyword evidence="7" id="KW-0843">Virulence</keyword>
<evidence type="ECO:0000256" key="9">
    <source>
        <dbReference type="ARBA" id="ARBA00023295"/>
    </source>
</evidence>
<keyword evidence="10" id="KW-0624">Polysaccharide degradation</keyword>
<dbReference type="Gene3D" id="3.10.50.10">
    <property type="match status" value="1"/>
</dbReference>
<dbReference type="InterPro" id="IPR036861">
    <property type="entry name" value="Endochitinase-like_sf"/>
</dbReference>
<dbReference type="GO" id="GO:0000272">
    <property type="term" value="P:polysaccharide catabolic process"/>
    <property type="evidence" value="ECO:0007669"/>
    <property type="project" value="UniProtKB-KW"/>
</dbReference>
<keyword evidence="8" id="KW-0119">Carbohydrate metabolism</keyword>
<feature type="chain" id="PRO_5040451229" description="chitinase" evidence="12">
    <location>
        <begin position="23"/>
        <end position="609"/>
    </location>
</feature>
<name>A0A9P4YM95_9EURO</name>
<evidence type="ECO:0000256" key="12">
    <source>
        <dbReference type="SAM" id="SignalP"/>
    </source>
</evidence>
<dbReference type="InterPro" id="IPR017853">
    <property type="entry name" value="GH"/>
</dbReference>
<feature type="signal peptide" evidence="12">
    <location>
        <begin position="1"/>
        <end position="22"/>
    </location>
</feature>
<keyword evidence="5 11" id="KW-0378">Hydrolase</keyword>
<dbReference type="PANTHER" id="PTHR11177:SF397">
    <property type="entry name" value="CHITINASE"/>
    <property type="match status" value="1"/>
</dbReference>
<dbReference type="GO" id="GO:0006032">
    <property type="term" value="P:chitin catabolic process"/>
    <property type="evidence" value="ECO:0007669"/>
    <property type="project" value="UniProtKB-KW"/>
</dbReference>
<dbReference type="EC" id="3.2.1.14" evidence="3"/>
<evidence type="ECO:0000259" key="13">
    <source>
        <dbReference type="PROSITE" id="PS51910"/>
    </source>
</evidence>
<keyword evidence="12" id="KW-0732">Signal</keyword>
<dbReference type="InterPro" id="IPR001223">
    <property type="entry name" value="Glyco_hydro18_cat"/>
</dbReference>
<dbReference type="InterPro" id="IPR001002">
    <property type="entry name" value="Chitin-bd_1"/>
</dbReference>
<dbReference type="Gene3D" id="3.20.20.80">
    <property type="entry name" value="Glycosidases"/>
    <property type="match status" value="1"/>
</dbReference>
<proteinExistence type="inferred from homology"/>
<protein>
    <recommendedName>
        <fullName evidence="3">chitinase</fullName>
        <ecNumber evidence="3">3.2.1.14</ecNumber>
    </recommendedName>
</protein>
<dbReference type="SMART" id="SM00636">
    <property type="entry name" value="Glyco_18"/>
    <property type="match status" value="1"/>
</dbReference>
<evidence type="ECO:0000256" key="11">
    <source>
        <dbReference type="RuleBase" id="RU000489"/>
    </source>
</evidence>
<dbReference type="Pfam" id="PF00187">
    <property type="entry name" value="Chitin_bind_1"/>
    <property type="match status" value="1"/>
</dbReference>
<dbReference type="InterPro" id="IPR050314">
    <property type="entry name" value="Glycosyl_Hydrlase_18"/>
</dbReference>
<evidence type="ECO:0000256" key="6">
    <source>
        <dbReference type="ARBA" id="ARBA00023024"/>
    </source>
</evidence>
<gene>
    <name evidence="14" type="ORF">GY632_0025</name>
</gene>
<dbReference type="AlphaFoldDB" id="A0A9P4YM95"/>
<feature type="domain" description="GH18" evidence="13">
    <location>
        <begin position="79"/>
        <end position="435"/>
    </location>
</feature>
<dbReference type="InterPro" id="IPR029070">
    <property type="entry name" value="Chitinase_insertion_sf"/>
</dbReference>
<comment type="caution">
    <text evidence="14">The sequence shown here is derived from an EMBL/GenBank/DDBJ whole genome shotgun (WGS) entry which is preliminary data.</text>
</comment>
<evidence type="ECO:0000256" key="3">
    <source>
        <dbReference type="ARBA" id="ARBA00012729"/>
    </source>
</evidence>
<keyword evidence="9 11" id="KW-0326">Glycosidase</keyword>
<dbReference type="PANTHER" id="PTHR11177">
    <property type="entry name" value="CHITINASE"/>
    <property type="match status" value="1"/>
</dbReference>
<evidence type="ECO:0000256" key="10">
    <source>
        <dbReference type="ARBA" id="ARBA00023326"/>
    </source>
</evidence>
<dbReference type="InterPro" id="IPR011583">
    <property type="entry name" value="Chitinase_II/V-like_cat"/>
</dbReference>
<dbReference type="InterPro" id="IPR001579">
    <property type="entry name" value="Glyco_hydro_18_chit_AS"/>
</dbReference>
<evidence type="ECO:0000256" key="8">
    <source>
        <dbReference type="ARBA" id="ARBA00023277"/>
    </source>
</evidence>
<sequence>MRYHAVMIIPVALTSLVAMAHAVAKADIAVMAQLTAVKAACSEFGFCGTTKDFCGDKCQSNCVLHPKPPGGSATGKTLSKVIGYYEAWNARSKCHGTVPSDLPISALTHLNYAFAFIDPSTFELTTMDAATPVSLFNDIAALKDIKPSLQIYISVGGWTFSDNNTATQPVFGNIARSPENREKFANNALAFLNQYGFDGIDIDWEYPGAPDRGGHKDDTKNYVEMMKTLRQVFDKSGRKLGITFTGPSSFWYMRWFDLPGLLKYADWMNLMSYDLHGVGSIAQAHTNLTEIKLAAELLWRVKVDPSQVALGFGFYGRAFTLQDPGCTDPGCPFIAGADPGVCTGTSGYLAHYEIQEILSKDGNVRALANGDIKVFHDETAAVKYFTWNKDQWISYDDADTFKQKVDWANSIGFSGSLIWASDLAHKAITGENDIKSASDIKKSEEIKPLPKDAADELNGSFTRKCYKLPDIVDLRNPQASACDPGFTKVGYDRATSDGKDSIAVFNYLNDAVLRDYLDKARAQLLREITYTDAHAQGLKGILDIWLEFEPAYYANAVANAHNFVVETARIINARFPTGAVDGNKAAAILVTTANQLIKSVYQIKFNPNE</sequence>
<dbReference type="SUPFAM" id="SSF51445">
    <property type="entry name" value="(Trans)glycosidases"/>
    <property type="match status" value="1"/>
</dbReference>
<evidence type="ECO:0000256" key="7">
    <source>
        <dbReference type="ARBA" id="ARBA00023026"/>
    </source>
</evidence>
<accession>A0A9P4YM95</accession>
<dbReference type="SUPFAM" id="SSF54556">
    <property type="entry name" value="Chitinase insertion domain"/>
    <property type="match status" value="1"/>
</dbReference>
<keyword evidence="6" id="KW-0146">Chitin degradation</keyword>
<dbReference type="EMBL" id="JAAQVJ010000001">
    <property type="protein sequence ID" value="KAF3901254.1"/>
    <property type="molecule type" value="Genomic_DNA"/>
</dbReference>
<dbReference type="SUPFAM" id="SSF57016">
    <property type="entry name" value="Plant lectins/antimicrobial peptides"/>
    <property type="match status" value="1"/>
</dbReference>
<organism evidence="14 15">
    <name type="scientific">Trichophyton interdigitale</name>
    <dbReference type="NCBI Taxonomy" id="101480"/>
    <lineage>
        <taxon>Eukaryota</taxon>
        <taxon>Fungi</taxon>
        <taxon>Dikarya</taxon>
        <taxon>Ascomycota</taxon>
        <taxon>Pezizomycotina</taxon>
        <taxon>Eurotiomycetes</taxon>
        <taxon>Eurotiomycetidae</taxon>
        <taxon>Onygenales</taxon>
        <taxon>Arthrodermataceae</taxon>
        <taxon>Trichophyton</taxon>
    </lineage>
</organism>
<dbReference type="Pfam" id="PF00704">
    <property type="entry name" value="Glyco_hydro_18"/>
    <property type="match status" value="1"/>
</dbReference>
<evidence type="ECO:0000256" key="4">
    <source>
        <dbReference type="ARBA" id="ARBA00022669"/>
    </source>
</evidence>
<keyword evidence="4" id="KW-0147">Chitin-binding</keyword>
<comment type="similarity">
    <text evidence="2">Belongs to the glycosyl hydrolase 18 family. Chitinase class V subfamily.</text>
</comment>
<reference evidence="14" key="1">
    <citation type="submission" date="2020-03" db="EMBL/GenBank/DDBJ databases">
        <title>Whole Genome Sequence of Trichophyton interdigitale from India.</title>
        <authorList>
            <person name="Kumar P."/>
        </authorList>
    </citation>
    <scope>NUCLEOTIDE SEQUENCE</scope>
    <source>
        <strain evidence="14">UCMS-IGIB-CI14</strain>
    </source>
</reference>
<dbReference type="GO" id="GO:0008843">
    <property type="term" value="F:endochitinase activity"/>
    <property type="evidence" value="ECO:0007669"/>
    <property type="project" value="UniProtKB-EC"/>
</dbReference>
<dbReference type="Proteomes" id="UP000749309">
    <property type="component" value="Unassembled WGS sequence"/>
</dbReference>
<dbReference type="Gene3D" id="3.30.60.10">
    <property type="entry name" value="Endochitinase-like"/>
    <property type="match status" value="1"/>
</dbReference>
<comment type="catalytic activity">
    <reaction evidence="1">
        <text>Random endo-hydrolysis of N-acetyl-beta-D-glucosaminide (1-&gt;4)-beta-linkages in chitin and chitodextrins.</text>
        <dbReference type="EC" id="3.2.1.14"/>
    </reaction>
</comment>
<dbReference type="SMART" id="SM00270">
    <property type="entry name" value="ChtBD1"/>
    <property type="match status" value="1"/>
</dbReference>